<accession>A0AAV6H1F1</accession>
<gene>
    <name evidence="2" type="ORF">AALO_G00068260</name>
</gene>
<protein>
    <submittedName>
        <fullName evidence="2">Uncharacterized protein</fullName>
    </submittedName>
</protein>
<keyword evidence="3" id="KW-1185">Reference proteome</keyword>
<dbReference type="PANTHER" id="PTHR28616">
    <property type="entry name" value="COILED-COIL DOMAIN-CONTAINING PROTEIN 125"/>
    <property type="match status" value="1"/>
</dbReference>
<comment type="caution">
    <text evidence="2">The sequence shown here is derived from an EMBL/GenBank/DDBJ whole genome shotgun (WGS) entry which is preliminary data.</text>
</comment>
<dbReference type="GO" id="GO:0035024">
    <property type="term" value="P:negative regulation of Rho protein signal transduction"/>
    <property type="evidence" value="ECO:0007669"/>
    <property type="project" value="TreeGrafter"/>
</dbReference>
<proteinExistence type="predicted"/>
<organism evidence="2 3">
    <name type="scientific">Alosa alosa</name>
    <name type="common">allis shad</name>
    <dbReference type="NCBI Taxonomy" id="278164"/>
    <lineage>
        <taxon>Eukaryota</taxon>
        <taxon>Metazoa</taxon>
        <taxon>Chordata</taxon>
        <taxon>Craniata</taxon>
        <taxon>Vertebrata</taxon>
        <taxon>Euteleostomi</taxon>
        <taxon>Actinopterygii</taxon>
        <taxon>Neopterygii</taxon>
        <taxon>Teleostei</taxon>
        <taxon>Clupei</taxon>
        <taxon>Clupeiformes</taxon>
        <taxon>Clupeoidei</taxon>
        <taxon>Clupeidae</taxon>
        <taxon>Alosa</taxon>
    </lineage>
</organism>
<name>A0AAV6H1F1_9TELE</name>
<evidence type="ECO:0000313" key="2">
    <source>
        <dbReference type="EMBL" id="KAG5281178.1"/>
    </source>
</evidence>
<dbReference type="Proteomes" id="UP000823561">
    <property type="component" value="Chromosome 5"/>
</dbReference>
<reference evidence="2" key="1">
    <citation type="submission" date="2020-10" db="EMBL/GenBank/DDBJ databases">
        <title>Chromosome-scale genome assembly of the Allis shad, Alosa alosa.</title>
        <authorList>
            <person name="Margot Z."/>
            <person name="Christophe K."/>
            <person name="Cabau C."/>
            <person name="Louis A."/>
            <person name="Berthelot C."/>
            <person name="Parey E."/>
            <person name="Roest Crollius H."/>
            <person name="Montfort J."/>
            <person name="Robinson-Rechavi M."/>
            <person name="Bucao C."/>
            <person name="Bouchez O."/>
            <person name="Gislard M."/>
            <person name="Lluch J."/>
            <person name="Milhes M."/>
            <person name="Lampietro C."/>
            <person name="Lopez Roques C."/>
            <person name="Donnadieu C."/>
            <person name="Braasch I."/>
            <person name="Desvignes T."/>
            <person name="Postlethwait J."/>
            <person name="Bobe J."/>
            <person name="Guiguen Y."/>
        </authorList>
    </citation>
    <scope>NUCLEOTIDE SEQUENCE</scope>
    <source>
        <strain evidence="2">M-15738</strain>
        <tissue evidence="2">Blood</tissue>
    </source>
</reference>
<feature type="region of interest" description="Disordered" evidence="1">
    <location>
        <begin position="48"/>
        <end position="72"/>
    </location>
</feature>
<dbReference type="InterPro" id="IPR034608">
    <property type="entry name" value="CCDC125"/>
</dbReference>
<dbReference type="AlphaFoldDB" id="A0AAV6H1F1"/>
<dbReference type="GO" id="GO:0005737">
    <property type="term" value="C:cytoplasm"/>
    <property type="evidence" value="ECO:0007669"/>
    <property type="project" value="TreeGrafter"/>
</dbReference>
<sequence length="100" mass="11204">MEGKMPKDPYETLHMLLDLLSDKEEALAHQRKVSYMLARNTDALEKRLHVQQQGSSPDTDLKTNEKAPSGEMIEDALCDSKEDCKCPSSEDHSAELTDSP</sequence>
<dbReference type="GO" id="GO:2000146">
    <property type="term" value="P:negative regulation of cell motility"/>
    <property type="evidence" value="ECO:0007669"/>
    <property type="project" value="TreeGrafter"/>
</dbReference>
<evidence type="ECO:0000313" key="3">
    <source>
        <dbReference type="Proteomes" id="UP000823561"/>
    </source>
</evidence>
<dbReference type="PANTHER" id="PTHR28616:SF1">
    <property type="entry name" value="COILED-COIL DOMAIN-CONTAINING PROTEIN 125"/>
    <property type="match status" value="1"/>
</dbReference>
<evidence type="ECO:0000256" key="1">
    <source>
        <dbReference type="SAM" id="MobiDB-lite"/>
    </source>
</evidence>
<dbReference type="EMBL" id="JADWDJ010000005">
    <property type="protein sequence ID" value="KAG5281178.1"/>
    <property type="molecule type" value="Genomic_DNA"/>
</dbReference>